<dbReference type="RefSeq" id="WP_371150860.1">
    <property type="nucleotide sequence ID" value="NZ_JBFSOO010000010.1"/>
</dbReference>
<sequence>MRGQANRAFARKRSYGKTVHRSGASIQGTMANYVSTVISERMAEREKARVVERALDLYTNDSMGHGVIEGGLIETVGIGLTPSFTPRAEWIGKDAAWAELFESRANQMFNRWGLGVHLWCDAQRRLDFYGLQALQYFQWKIFGIGLAQVVVRNDPLRPLGLALLPICPSRLGTPSDATGEVFDGIEIGKYGEPTHAYIRKPDRPTGNTTDCYDRVPIRDKETGLPKLLLTCDVRNVAEYKQDSIYATLIKTLRDANDMSDAVLVGAVVRNLYVGFINAVGQGALGANKALNIEDRIVQTDNGTILQGLKGESMDWFSHTAAPQNLTELTSMIHDRIGVGTVRGQENILRKYQASYSASKASFEKAEEVAAYEHTILNRAFNAPVMAWMLYEMCLRTLLPVVSAAHFIANIDAYYSAEFLPQPMRQIDRKKAAEADVIALNSNTTSLKDVYGRSGKDWRIETEQRAKEKKHINDLEEKYGVSLSAIAPVAQDEGTAKREDEDES</sequence>
<reference evidence="1 2" key="1">
    <citation type="submission" date="2024-07" db="EMBL/GenBank/DDBJ databases">
        <title>Active virus-host system and metabolic interactions in a Lokiarchaeon culture.</title>
        <authorList>
            <person name="Ponce Toledo R.I."/>
            <person name="Rodrigues Oliveira T."/>
            <person name="Schleper C."/>
        </authorList>
    </citation>
    <scope>NUCLEOTIDE SEQUENCE [LARGE SCALE GENOMIC DNA]</scope>
    <source>
        <strain evidence="1 2">B35</strain>
    </source>
</reference>
<evidence type="ECO:0000313" key="1">
    <source>
        <dbReference type="EMBL" id="MEZ6854374.1"/>
    </source>
</evidence>
<accession>A0ABV4JUG4</accession>
<keyword evidence="2" id="KW-1185">Reference proteome</keyword>
<evidence type="ECO:0000313" key="2">
    <source>
        <dbReference type="Proteomes" id="UP001568358"/>
    </source>
</evidence>
<dbReference type="Proteomes" id="UP001568358">
    <property type="component" value="Unassembled WGS sequence"/>
</dbReference>
<protein>
    <submittedName>
        <fullName evidence="1">Phage portal protein</fullName>
    </submittedName>
</protein>
<proteinExistence type="predicted"/>
<dbReference type="EMBL" id="JBFSOO010000010">
    <property type="protein sequence ID" value="MEZ6854374.1"/>
    <property type="molecule type" value="Genomic_DNA"/>
</dbReference>
<comment type="caution">
    <text evidence="1">The sequence shown here is derived from an EMBL/GenBank/DDBJ whole genome shotgun (WGS) entry which is preliminary data.</text>
</comment>
<gene>
    <name evidence="1" type="ORF">AB2Z07_12690</name>
</gene>
<dbReference type="InterPro" id="IPR006429">
    <property type="entry name" value="Phage_lambda_portal"/>
</dbReference>
<organism evidence="1 2">
    <name type="scientific">Halodesulfovibrio aestuarii</name>
    <dbReference type="NCBI Taxonomy" id="126333"/>
    <lineage>
        <taxon>Bacteria</taxon>
        <taxon>Pseudomonadati</taxon>
        <taxon>Thermodesulfobacteriota</taxon>
        <taxon>Desulfovibrionia</taxon>
        <taxon>Desulfovibrionales</taxon>
        <taxon>Desulfovibrionaceae</taxon>
        <taxon>Halodesulfovibrio</taxon>
    </lineage>
</organism>
<name>A0ABV4JUG4_9BACT</name>
<dbReference type="Pfam" id="PF05136">
    <property type="entry name" value="Phage_portal_2"/>
    <property type="match status" value="1"/>
</dbReference>